<feature type="compositionally biased region" description="Basic and acidic residues" evidence="23">
    <location>
        <begin position="656"/>
        <end position="668"/>
    </location>
</feature>
<dbReference type="InterPro" id="IPR036282">
    <property type="entry name" value="Glutathione-S-Trfase_C_sf"/>
</dbReference>
<dbReference type="PROSITE" id="PS51185">
    <property type="entry name" value="WHEP_TRS_2"/>
    <property type="match status" value="1"/>
</dbReference>
<dbReference type="Gene3D" id="3.40.50.800">
    <property type="entry name" value="Anticodon-binding domain"/>
    <property type="match status" value="1"/>
</dbReference>
<reference evidence="28" key="1">
    <citation type="journal article" date="2002" name="Science">
        <title>The draft genome of Ciona intestinalis: insights into chordate and vertebrate origins.</title>
        <authorList>
            <person name="Dehal P."/>
            <person name="Satou Y."/>
            <person name="Campbell R.K."/>
            <person name="Chapman J."/>
            <person name="Degnan B."/>
            <person name="De Tomaso A."/>
            <person name="Davidson B."/>
            <person name="Di Gregorio A."/>
            <person name="Gelpke M."/>
            <person name="Goodstein D.M."/>
            <person name="Harafuji N."/>
            <person name="Hastings K.E."/>
            <person name="Ho I."/>
            <person name="Hotta K."/>
            <person name="Huang W."/>
            <person name="Kawashima T."/>
            <person name="Lemaire P."/>
            <person name="Martinez D."/>
            <person name="Meinertzhagen I.A."/>
            <person name="Necula S."/>
            <person name="Nonaka M."/>
            <person name="Putnam N."/>
            <person name="Rash S."/>
            <person name="Saiga H."/>
            <person name="Satake M."/>
            <person name="Terry A."/>
            <person name="Yamada L."/>
            <person name="Wang H.G."/>
            <person name="Awazu S."/>
            <person name="Azumi K."/>
            <person name="Boore J."/>
            <person name="Branno M."/>
            <person name="Chin-Bow S."/>
            <person name="DeSantis R."/>
            <person name="Doyle S."/>
            <person name="Francino P."/>
            <person name="Keys D.N."/>
            <person name="Haga S."/>
            <person name="Hayashi H."/>
            <person name="Hino K."/>
            <person name="Imai K.S."/>
            <person name="Inaba K."/>
            <person name="Kano S."/>
            <person name="Kobayashi K."/>
            <person name="Kobayashi M."/>
            <person name="Lee B.I."/>
            <person name="Makabe K.W."/>
            <person name="Manohar C."/>
            <person name="Matassi G."/>
            <person name="Medina M."/>
            <person name="Mochizuki Y."/>
            <person name="Mount S."/>
            <person name="Morishita T."/>
            <person name="Miura S."/>
            <person name="Nakayama A."/>
            <person name="Nishizaka S."/>
            <person name="Nomoto H."/>
            <person name="Ohta F."/>
            <person name="Oishi K."/>
            <person name="Rigoutsos I."/>
            <person name="Sano M."/>
            <person name="Sasaki A."/>
            <person name="Sasakura Y."/>
            <person name="Shoguchi E."/>
            <person name="Shin-i T."/>
            <person name="Spagnuolo A."/>
            <person name="Stainier D."/>
            <person name="Suzuki M.M."/>
            <person name="Tassy O."/>
            <person name="Takatori N."/>
            <person name="Tokuoka M."/>
            <person name="Yagi K."/>
            <person name="Yoshizaki F."/>
            <person name="Wada S."/>
            <person name="Zhang C."/>
            <person name="Hyatt P.D."/>
            <person name="Larimer F."/>
            <person name="Detter C."/>
            <person name="Doggett N."/>
            <person name="Glavina T."/>
            <person name="Hawkins T."/>
            <person name="Richardson P."/>
            <person name="Lucas S."/>
            <person name="Kohara Y."/>
            <person name="Levine M."/>
            <person name="Satoh N."/>
            <person name="Rokhsar D.S."/>
        </authorList>
    </citation>
    <scope>NUCLEOTIDE SEQUENCE [LARGE SCALE GENOMIC DNA]</scope>
</reference>
<keyword evidence="6" id="KW-0963">Cytoplasm</keyword>
<keyword evidence="28" id="KW-1185">Reference proteome</keyword>
<feature type="region of interest" description="Disordered" evidence="23">
    <location>
        <begin position="1062"/>
        <end position="1088"/>
    </location>
</feature>
<evidence type="ECO:0000256" key="16">
    <source>
        <dbReference type="ARBA" id="ARBA00023268"/>
    </source>
</evidence>
<evidence type="ECO:0000256" key="2">
    <source>
        <dbReference type="ARBA" id="ARBA00008927"/>
    </source>
</evidence>
<dbReference type="PROSITE" id="PS00762">
    <property type="entry name" value="WHEP_TRS_1"/>
    <property type="match status" value="1"/>
</dbReference>
<feature type="domain" description="Aminoacyl-transfer RNA synthetases class-II family profile" evidence="25">
    <location>
        <begin position="1140"/>
        <end position="1379"/>
    </location>
</feature>
<dbReference type="GO" id="GO:0003723">
    <property type="term" value="F:RNA binding"/>
    <property type="evidence" value="ECO:0007669"/>
    <property type="project" value="UniProtKB-KW"/>
</dbReference>
<evidence type="ECO:0000259" key="25">
    <source>
        <dbReference type="PROSITE" id="PS50862"/>
    </source>
</evidence>
<dbReference type="SUPFAM" id="SSF52374">
    <property type="entry name" value="Nucleotidylyl transferase"/>
    <property type="match status" value="1"/>
</dbReference>
<dbReference type="CDD" id="cd00778">
    <property type="entry name" value="ProRS_core_arch_euk"/>
    <property type="match status" value="1"/>
</dbReference>
<feature type="region of interest" description="Disordered" evidence="23">
    <location>
        <begin position="656"/>
        <end position="684"/>
    </location>
</feature>
<dbReference type="HOGENOM" id="CLU_001882_0_0_1"/>
<evidence type="ECO:0000313" key="28">
    <source>
        <dbReference type="Proteomes" id="UP000008144"/>
    </source>
</evidence>
<dbReference type="EC" id="6.1.1.17" evidence="5"/>
<keyword evidence="10" id="KW-0547">Nucleotide-binding</keyword>
<keyword evidence="11" id="KW-0862">Zinc</keyword>
<evidence type="ECO:0000259" key="26">
    <source>
        <dbReference type="PROSITE" id="PS51185"/>
    </source>
</evidence>
<name>F6T8P3_CIOIN</name>
<dbReference type="CDD" id="cd00936">
    <property type="entry name" value="WEPRS_RNA"/>
    <property type="match status" value="1"/>
</dbReference>
<accession>F6T8P3</accession>
<feature type="compositionally biased region" description="Basic residues" evidence="23">
    <location>
        <begin position="1065"/>
        <end position="1078"/>
    </location>
</feature>
<evidence type="ECO:0000256" key="18">
    <source>
        <dbReference type="ARBA" id="ARBA00047366"/>
    </source>
</evidence>
<dbReference type="InterPro" id="IPR004046">
    <property type="entry name" value="GST_C"/>
</dbReference>
<comment type="similarity">
    <text evidence="3">In the C-terminal section; belongs to the class-II aminoacyl-tRNA synthetase family.</text>
</comment>
<evidence type="ECO:0000256" key="3">
    <source>
        <dbReference type="ARBA" id="ARBA00009968"/>
    </source>
</evidence>
<dbReference type="PROSITE" id="PS00178">
    <property type="entry name" value="AA_TRNA_LIGASE_I"/>
    <property type="match status" value="1"/>
</dbReference>
<evidence type="ECO:0000256" key="22">
    <source>
        <dbReference type="ARBA" id="ARBA00076053"/>
    </source>
</evidence>
<dbReference type="SMART" id="SM00946">
    <property type="entry name" value="ProRS-C_1"/>
    <property type="match status" value="1"/>
</dbReference>
<dbReference type="InterPro" id="IPR014729">
    <property type="entry name" value="Rossmann-like_a/b/a_fold"/>
</dbReference>
<keyword evidence="7" id="KW-0597">Phosphoprotein</keyword>
<feature type="domain" description="WHEP-TRS" evidence="26">
    <location>
        <begin position="811"/>
        <end position="867"/>
    </location>
</feature>
<evidence type="ECO:0000256" key="14">
    <source>
        <dbReference type="ARBA" id="ARBA00022917"/>
    </source>
</evidence>
<dbReference type="SUPFAM" id="SSF47060">
    <property type="entry name" value="S15/NS1 RNA-binding domain"/>
    <property type="match status" value="2"/>
</dbReference>
<evidence type="ECO:0000256" key="6">
    <source>
        <dbReference type="ARBA" id="ARBA00022490"/>
    </source>
</evidence>
<dbReference type="FunFam" id="3.40.50.620:FF:000070">
    <property type="entry name" value="Bifunctional glutamate/proline--tRNA ligase"/>
    <property type="match status" value="1"/>
</dbReference>
<feature type="compositionally biased region" description="Basic and acidic residues" evidence="23">
    <location>
        <begin position="244"/>
        <end position="257"/>
    </location>
</feature>
<dbReference type="InterPro" id="IPR020058">
    <property type="entry name" value="Glu/Gln-tRNA-synth_Ib_cat-dom"/>
</dbReference>
<dbReference type="PANTHER" id="PTHR43382">
    <property type="entry name" value="PROLYL-TRNA SYNTHETASE"/>
    <property type="match status" value="1"/>
</dbReference>
<evidence type="ECO:0000256" key="7">
    <source>
        <dbReference type="ARBA" id="ARBA00022553"/>
    </source>
</evidence>
<dbReference type="OMA" id="NVTFINW"/>
<comment type="similarity">
    <text evidence="20">In the N-terminal section; belongs to the class-I aminoacyl-tRNA synthetase family. Glutamate--tRNA ligase type 2 subfamily.</text>
</comment>
<evidence type="ECO:0000256" key="23">
    <source>
        <dbReference type="SAM" id="MobiDB-lite"/>
    </source>
</evidence>
<evidence type="ECO:0000256" key="10">
    <source>
        <dbReference type="ARBA" id="ARBA00022741"/>
    </source>
</evidence>
<comment type="catalytic activity">
    <reaction evidence="19">
        <text>tRNA(Pro) + L-proline + ATP = L-prolyl-tRNA(Pro) + AMP + diphosphate</text>
        <dbReference type="Rhea" id="RHEA:14305"/>
        <dbReference type="Rhea" id="RHEA-COMP:9700"/>
        <dbReference type="Rhea" id="RHEA-COMP:9702"/>
        <dbReference type="ChEBI" id="CHEBI:30616"/>
        <dbReference type="ChEBI" id="CHEBI:33019"/>
        <dbReference type="ChEBI" id="CHEBI:60039"/>
        <dbReference type="ChEBI" id="CHEBI:78442"/>
        <dbReference type="ChEBI" id="CHEBI:78532"/>
        <dbReference type="ChEBI" id="CHEBI:456215"/>
        <dbReference type="EC" id="6.1.1.15"/>
    </reaction>
    <physiologicalReaction direction="left-to-right" evidence="19">
        <dbReference type="Rhea" id="RHEA:14306"/>
    </physiologicalReaction>
</comment>
<dbReference type="Ensembl" id="ENSCINT00000015472.3">
    <property type="protein sequence ID" value="ENSCINP00000015472.3"/>
    <property type="gene ID" value="ENSCING00000007544.3"/>
</dbReference>
<dbReference type="Proteomes" id="UP000008144">
    <property type="component" value="Unassembled WGS sequence"/>
</dbReference>
<dbReference type="InterPro" id="IPR010987">
    <property type="entry name" value="Glutathione-S-Trfase_C-like"/>
</dbReference>
<dbReference type="InterPro" id="IPR045864">
    <property type="entry name" value="aa-tRNA-synth_II/BPL/LPL"/>
</dbReference>
<evidence type="ECO:0000256" key="15">
    <source>
        <dbReference type="ARBA" id="ARBA00023146"/>
    </source>
</evidence>
<feature type="compositionally biased region" description="Basic and acidic residues" evidence="23">
    <location>
        <begin position="1079"/>
        <end position="1088"/>
    </location>
</feature>
<dbReference type="SUPFAM" id="SSF64586">
    <property type="entry name" value="C-terminal domain of ProRS"/>
    <property type="match status" value="1"/>
</dbReference>
<evidence type="ECO:0000256" key="9">
    <source>
        <dbReference type="ARBA" id="ARBA00022723"/>
    </source>
</evidence>
<dbReference type="Pfam" id="PF03129">
    <property type="entry name" value="HGTP_anticodon"/>
    <property type="match status" value="1"/>
</dbReference>
<keyword evidence="14" id="KW-0648">Protein biosynthesis</keyword>
<evidence type="ECO:0000256" key="11">
    <source>
        <dbReference type="ARBA" id="ARBA00022833"/>
    </source>
</evidence>
<dbReference type="InterPro" id="IPR004154">
    <property type="entry name" value="Anticodon-bd"/>
</dbReference>
<dbReference type="GO" id="GO:0046872">
    <property type="term" value="F:metal ion binding"/>
    <property type="evidence" value="ECO:0007669"/>
    <property type="project" value="UniProtKB-KW"/>
</dbReference>
<dbReference type="SUPFAM" id="SSF50715">
    <property type="entry name" value="Ribosomal protein L25-like"/>
    <property type="match status" value="1"/>
</dbReference>
<dbReference type="InterPro" id="IPR036621">
    <property type="entry name" value="Anticodon-bd_dom_sf"/>
</dbReference>
<dbReference type="InterPro" id="IPR033721">
    <property type="entry name" value="ProRS_core_arch_euk"/>
</dbReference>
<evidence type="ECO:0000256" key="17">
    <source>
        <dbReference type="ARBA" id="ARBA00030865"/>
    </source>
</evidence>
<dbReference type="Pfam" id="PF09180">
    <property type="entry name" value="ProRS-C_1"/>
    <property type="match status" value="1"/>
</dbReference>
<dbReference type="InterPro" id="IPR011035">
    <property type="entry name" value="Ribosomal_bL25/Gln-tRNA_synth"/>
</dbReference>
<evidence type="ECO:0000256" key="8">
    <source>
        <dbReference type="ARBA" id="ARBA00022598"/>
    </source>
</evidence>
<dbReference type="SUPFAM" id="SSF47616">
    <property type="entry name" value="GST C-terminal domain-like"/>
    <property type="match status" value="1"/>
</dbReference>
<evidence type="ECO:0000256" key="20">
    <source>
        <dbReference type="ARBA" id="ARBA00061295"/>
    </source>
</evidence>
<dbReference type="Gene3D" id="2.40.240.10">
    <property type="entry name" value="Ribosomal Protein L25, Chain P"/>
    <property type="match status" value="1"/>
</dbReference>
<dbReference type="GeneTree" id="ENSGT00550000074815"/>
<dbReference type="Gene3D" id="3.40.50.620">
    <property type="entry name" value="HUPs"/>
    <property type="match status" value="1"/>
</dbReference>
<dbReference type="FunFam" id="1.10.287.10:FF:000006">
    <property type="entry name" value="Bifunctional glutamate/proline--tRNA ligase"/>
    <property type="match status" value="1"/>
</dbReference>
<keyword evidence="9" id="KW-0479">Metal-binding</keyword>
<dbReference type="FunCoup" id="F6T8P3">
    <property type="interactions" value="180"/>
</dbReference>
<dbReference type="EC" id="6.1.1.15" evidence="4"/>
<keyword evidence="8" id="KW-0436">Ligase</keyword>
<evidence type="ECO:0000256" key="21">
    <source>
        <dbReference type="ARBA" id="ARBA00067786"/>
    </source>
</evidence>
<dbReference type="InterPro" id="IPR000924">
    <property type="entry name" value="Glu/Gln-tRNA-synth"/>
</dbReference>
<comment type="catalytic activity">
    <reaction evidence="18">
        <text>tRNA(Glu) + L-glutamate + ATP = L-glutamyl-tRNA(Glu) + AMP + diphosphate</text>
        <dbReference type="Rhea" id="RHEA:23540"/>
        <dbReference type="Rhea" id="RHEA-COMP:9663"/>
        <dbReference type="Rhea" id="RHEA-COMP:9680"/>
        <dbReference type="ChEBI" id="CHEBI:29985"/>
        <dbReference type="ChEBI" id="CHEBI:30616"/>
        <dbReference type="ChEBI" id="CHEBI:33019"/>
        <dbReference type="ChEBI" id="CHEBI:78442"/>
        <dbReference type="ChEBI" id="CHEBI:78520"/>
        <dbReference type="ChEBI" id="CHEBI:456215"/>
        <dbReference type="EC" id="6.1.1.17"/>
    </reaction>
    <physiologicalReaction direction="left-to-right" evidence="18">
        <dbReference type="Rhea" id="RHEA:23541"/>
    </physiologicalReaction>
</comment>
<dbReference type="HAMAP" id="MF_02076">
    <property type="entry name" value="Glu_tRNA_synth_type2"/>
    <property type="match status" value="1"/>
</dbReference>
<dbReference type="STRING" id="7719.ENSCINP00000015472"/>
<dbReference type="FunFam" id="3.40.50.800:FF:000005">
    <property type="entry name" value="bifunctional glutamate/proline--tRNA ligase"/>
    <property type="match status" value="1"/>
</dbReference>
<reference evidence="27" key="3">
    <citation type="submission" date="2025-09" db="UniProtKB">
        <authorList>
            <consortium name="Ensembl"/>
        </authorList>
    </citation>
    <scope>IDENTIFICATION</scope>
</reference>
<dbReference type="InterPro" id="IPR004526">
    <property type="entry name" value="Glu-tRNA-synth_arc/euk"/>
</dbReference>
<dbReference type="InterPro" id="IPR006195">
    <property type="entry name" value="aa-tRNA-synth_II"/>
</dbReference>
<evidence type="ECO:0000259" key="24">
    <source>
        <dbReference type="PROSITE" id="PS50405"/>
    </source>
</evidence>
<dbReference type="GO" id="GO:0005524">
    <property type="term" value="F:ATP binding"/>
    <property type="evidence" value="ECO:0007669"/>
    <property type="project" value="UniProtKB-KW"/>
</dbReference>
<keyword evidence="13" id="KW-0694">RNA-binding</keyword>
<keyword evidence="12" id="KW-0067">ATP-binding</keyword>
<dbReference type="Gene3D" id="3.30.110.30">
    <property type="entry name" value="C-terminal domain of ProRS"/>
    <property type="match status" value="1"/>
</dbReference>
<sequence>MVLLVGSCAVSATEVDHWVGFAASGALQRQNDGEFIDALSSLDSALSLRTFLVGSQISFADMVVWAVLRESNGTSKTKYVNISRWFNFLYNLPQFQKVNAKLPSNSLKVNCVSAYNRKVAMNTNNNNKQKDEGKYIDLPGAEMGKVVTRFPPEASGFLHIGHAKAALLNQFYQIAFKGKLIMRFDDTNPAKENEDFEKVILEDVKMLGLEPDVFTFTSDHFQRIFDACEALIRSSDAFADDTDGEKMRSERESRQESANRNNSVEKNLKMWNEMVAGTEYGKSCCIRAKMDPSSDNGCLRDPVMYRWKEEPHPKTGRKFQVFPTYDFACPIVDSVEGVTHTLRTTEYHDRDPQYYWFIEKLGLRKPYIWEYSRLNLQHTVLSKRKLTWFVQSGMVDGWDDPRFPTVRGIIRRGMTVEGLKNFIVSQGSSKAIVTMEWDKIWAFNKKVIDPVAPRYTALLKSSSVLVNVVDAKEVKADAAKHPKNPDIGKKPVWYGPRVLIEREDAESFVVGNDVTFINWGNLTITNILKDENGKITSIGAKLNLENRDYKKTQKVTWLAESEKAPPIPTVCVTFDHIITKPVLSKDDNFKDFINKNTRKEDIMIGEPCMVDLKQGDIIQLQRKGFYRCDQPYQPPSVHSCKAAPCLLFHIPDGHTKEMPKSGAKSDNKKKVKGGSSQAQTSSKKKQKSGNFDIFLYKTFAVLGLLAKILVRFGKLLEKLLGDQHIYMLQIKTILKNCSMLSEVKSIGCLVRVNLYKESYIPTFTVKSLQLLKKHIMPALYLTQIYIPKSENVVLYFIIAPEPVVSAANSEEVKLLFDQVTAQGNKVRELKTAKASKDEVDAAVKELLSLKADYKSKSGVDYKPVSTASGGSKPKKQESKTMEKVGQIFFKFLFDFSRKDQNELQLNRSLWLTYISIIGYNYSPPFILVCPRCTILLQSTNQGDAPAISEEQLKFHALVTEQGGKVRKLKSEGASKDAVQAEVQTVVVAKQILTKDWKQWKHPRGKNITIISSLNKRCFQKRVCSFTKMGKQTIFFYFKQLLKLKADFKEKFGIEYKPLNDANPKKSGKKEKKEKPKPKEKKEEEKVGDGRTVIKQSRLGLEATKLGDLPNWYSQVITKAEMVEYYDISGCYILRPWSYGIWEKIKEFFDAEIKKLGVENSYFPIFVSQAALEREKNHIDDFAPEVAWVTKSGETELQEPIAVRPTSETVMYPAYAKWIQSHRDLPLKYNQWCNIVRWEFKHPQPFLRTREFLWQEGHTAFAEAKEAQEEVLQILDLYAQVYEDLLAIPVVCGRKTDKEKFAGGDYTTTVEAFISASGRAIQGATSHHLGQNFSKMFDISFEDPNQVKNVIAYQNSWGLTTRTIGVMVMVHGDDKGLVLPPKVANLQVVIVPCGVTASLPEEDKKVLYSKCDDYLSKLKSVGIRAKSDTRDNYSPGWKFNHWELKGVPIRLEVGPRDLKQQQCVVVLRHDGRKITIPDADVTTSIADLLVTIQAEMKAKAVKDLSENMVAVDTWEEFLKQLDQGKIIQAPFCMETPAEDWIKTNSARDQDVVVGAPSMGAKSLCVPFKPLKELSPGQLCISGNGKPAKAYCLFGRSY</sequence>
<dbReference type="Pfam" id="PF20974">
    <property type="entry name" value="tRNA-synt_1c_C2"/>
    <property type="match status" value="1"/>
</dbReference>
<evidence type="ECO:0000256" key="13">
    <source>
        <dbReference type="ARBA" id="ARBA00022884"/>
    </source>
</evidence>
<dbReference type="GO" id="GO:0005737">
    <property type="term" value="C:cytoplasm"/>
    <property type="evidence" value="ECO:0000318"/>
    <property type="project" value="GO_Central"/>
</dbReference>
<dbReference type="PRINTS" id="PR00987">
    <property type="entry name" value="TRNASYNTHGLU"/>
</dbReference>
<keyword evidence="16" id="KW-0511">Multifunctional enzyme</keyword>
<dbReference type="PROSITE" id="PS50405">
    <property type="entry name" value="GST_CTER"/>
    <property type="match status" value="1"/>
</dbReference>
<dbReference type="InterPro" id="IPR016061">
    <property type="entry name" value="Pro-tRNA_ligase_II_C"/>
</dbReference>
<dbReference type="PANTHER" id="PTHR43382:SF2">
    <property type="entry name" value="BIFUNCTIONAL GLUTAMATE_PROLINE--TRNA LIGASE"/>
    <property type="match status" value="1"/>
</dbReference>
<evidence type="ECO:0000256" key="19">
    <source>
        <dbReference type="ARBA" id="ARBA00050792"/>
    </source>
</evidence>
<dbReference type="Pfam" id="PF00749">
    <property type="entry name" value="tRNA-synt_1c"/>
    <property type="match status" value="1"/>
</dbReference>
<reference evidence="27" key="2">
    <citation type="submission" date="2025-08" db="UniProtKB">
        <authorList>
            <consortium name="Ensembl"/>
        </authorList>
    </citation>
    <scope>IDENTIFICATION</scope>
</reference>
<dbReference type="Pfam" id="PF00587">
    <property type="entry name" value="tRNA-synt_2b"/>
    <property type="match status" value="1"/>
</dbReference>
<dbReference type="FunFam" id="2.40.240.10:FF:000004">
    <property type="entry name" value="Glutamyl-tRNA synthetase, cytoplasmic"/>
    <property type="match status" value="1"/>
</dbReference>
<dbReference type="InterPro" id="IPR017449">
    <property type="entry name" value="Pro-tRNA_synth_II"/>
</dbReference>
<dbReference type="GO" id="GO:0006424">
    <property type="term" value="P:glutamyl-tRNA aminoacylation"/>
    <property type="evidence" value="ECO:0007669"/>
    <property type="project" value="InterPro"/>
</dbReference>
<dbReference type="InterPro" id="IPR020059">
    <property type="entry name" value="Glu/Gln-tRNA-synth_Ib_codon-bd"/>
</dbReference>
<dbReference type="FunFam" id="3.30.930.10:FF:000007">
    <property type="entry name" value="Bifunctional glutamate/proline--tRNA ligase"/>
    <property type="match status" value="1"/>
</dbReference>
<dbReference type="Pfam" id="PF00043">
    <property type="entry name" value="GST_C"/>
    <property type="match status" value="1"/>
</dbReference>
<dbReference type="FunFam" id="3.30.110.30:FF:000001">
    <property type="entry name" value="Bifunctional glutamate/proline--tRNA ligase"/>
    <property type="match status" value="1"/>
</dbReference>
<keyword evidence="15" id="KW-0030">Aminoacyl-tRNA synthetase</keyword>
<evidence type="ECO:0000256" key="12">
    <source>
        <dbReference type="ARBA" id="ARBA00022840"/>
    </source>
</evidence>
<protein>
    <recommendedName>
        <fullName evidence="21">Bifunctional glutamate/proline--tRNA ligase</fullName>
        <ecNumber evidence="4">6.1.1.15</ecNumber>
        <ecNumber evidence="5">6.1.1.17</ecNumber>
    </recommendedName>
    <alternativeName>
        <fullName evidence="22">Bifunctional aminoacyl-tRNA synthetase</fullName>
    </alternativeName>
    <alternativeName>
        <fullName evidence="17">Glutamyl-tRNA synthetase</fullName>
    </alternativeName>
</protein>
<dbReference type="GO" id="GO:0017101">
    <property type="term" value="C:aminoacyl-tRNA synthetase multienzyme complex"/>
    <property type="evidence" value="ECO:0000318"/>
    <property type="project" value="GO_Central"/>
</dbReference>
<dbReference type="Gene3D" id="1.20.1050.130">
    <property type="match status" value="1"/>
</dbReference>
<dbReference type="InParanoid" id="F6T8P3"/>
<dbReference type="Pfam" id="PF00458">
    <property type="entry name" value="WHEP-TRS"/>
    <property type="match status" value="1"/>
</dbReference>
<evidence type="ECO:0000256" key="4">
    <source>
        <dbReference type="ARBA" id="ARBA00012831"/>
    </source>
</evidence>
<organism evidence="27 28">
    <name type="scientific">Ciona intestinalis</name>
    <name type="common">Transparent sea squirt</name>
    <name type="synonym">Ascidia intestinalis</name>
    <dbReference type="NCBI Taxonomy" id="7719"/>
    <lineage>
        <taxon>Eukaryota</taxon>
        <taxon>Metazoa</taxon>
        <taxon>Chordata</taxon>
        <taxon>Tunicata</taxon>
        <taxon>Ascidiacea</taxon>
        <taxon>Phlebobranchia</taxon>
        <taxon>Cionidae</taxon>
        <taxon>Ciona</taxon>
    </lineage>
</organism>
<dbReference type="GO" id="GO:0004818">
    <property type="term" value="F:glutamate-tRNA ligase activity"/>
    <property type="evidence" value="ECO:0007669"/>
    <property type="project" value="UniProtKB-EC"/>
</dbReference>
<dbReference type="InterPro" id="IPR000738">
    <property type="entry name" value="WHEP-TRS_dom"/>
</dbReference>
<dbReference type="CDD" id="cd00862">
    <property type="entry name" value="ProRS_anticodon_zinc"/>
    <property type="match status" value="1"/>
</dbReference>
<dbReference type="InterPro" id="IPR002314">
    <property type="entry name" value="aa-tRNA-synt_IIb"/>
</dbReference>
<dbReference type="NCBIfam" id="TIGR00408">
    <property type="entry name" value="proS_fam_I"/>
    <property type="match status" value="1"/>
</dbReference>
<comment type="similarity">
    <text evidence="2">Belongs to the class-I aminoacyl-tRNA synthetase family. Glutamate--tRNA ligase type 2 subfamily.</text>
</comment>
<dbReference type="NCBIfam" id="TIGR00463">
    <property type="entry name" value="gltX_arch"/>
    <property type="match status" value="1"/>
</dbReference>
<dbReference type="InterPro" id="IPR001412">
    <property type="entry name" value="aa-tRNA-synth_I_CS"/>
</dbReference>
<feature type="region of interest" description="Disordered" evidence="23">
    <location>
        <begin position="241"/>
        <end position="263"/>
    </location>
</feature>
<dbReference type="InterPro" id="IPR004499">
    <property type="entry name" value="Pro-tRNA-ligase_IIa_arc-type"/>
</dbReference>
<evidence type="ECO:0000256" key="5">
    <source>
        <dbReference type="ARBA" id="ARBA00012835"/>
    </source>
</evidence>
<dbReference type="Gene3D" id="3.30.930.10">
    <property type="entry name" value="Bira Bifunctional Protein, Domain 2"/>
    <property type="match status" value="1"/>
</dbReference>
<dbReference type="PROSITE" id="PS50862">
    <property type="entry name" value="AA_TRNA_LIGASE_II"/>
    <property type="match status" value="1"/>
</dbReference>
<dbReference type="Gene3D" id="1.10.287.10">
    <property type="entry name" value="S15/NS1, RNA-binding"/>
    <property type="match status" value="2"/>
</dbReference>
<dbReference type="HAMAP" id="MF_01571">
    <property type="entry name" value="Pro_tRNA_synth_type3"/>
    <property type="match status" value="1"/>
</dbReference>
<dbReference type="InterPro" id="IPR049437">
    <property type="entry name" value="tRNA-synt_1c_C2"/>
</dbReference>
<dbReference type="InterPro" id="IPR020056">
    <property type="entry name" value="Rbsml_bL25/Gln-tRNA_synth_N"/>
</dbReference>
<dbReference type="GO" id="GO:0004827">
    <property type="term" value="F:proline-tRNA ligase activity"/>
    <property type="evidence" value="ECO:0000318"/>
    <property type="project" value="GO_Central"/>
</dbReference>
<dbReference type="SUPFAM" id="SSF52954">
    <property type="entry name" value="Class II aaRS ABD-related"/>
    <property type="match status" value="1"/>
</dbReference>
<dbReference type="GO" id="GO:0006433">
    <property type="term" value="P:prolyl-tRNA aminoacylation"/>
    <property type="evidence" value="ECO:0000318"/>
    <property type="project" value="GO_Central"/>
</dbReference>
<feature type="domain" description="GST C-terminal" evidence="24">
    <location>
        <begin position="1"/>
        <end position="107"/>
    </location>
</feature>
<dbReference type="SMART" id="SM00991">
    <property type="entry name" value="WHEP-TRS"/>
    <property type="match status" value="2"/>
</dbReference>
<evidence type="ECO:0000313" key="27">
    <source>
        <dbReference type="Ensembl" id="ENSCINP00000015472.3"/>
    </source>
</evidence>
<dbReference type="Pfam" id="PF03950">
    <property type="entry name" value="tRNA-synt_1c_C"/>
    <property type="match status" value="1"/>
</dbReference>
<dbReference type="SUPFAM" id="SSF55681">
    <property type="entry name" value="Class II aaRS and biotin synthetases"/>
    <property type="match status" value="1"/>
</dbReference>
<evidence type="ECO:0000256" key="1">
    <source>
        <dbReference type="ARBA" id="ARBA00004496"/>
    </source>
</evidence>
<comment type="subcellular location">
    <subcellularLocation>
        <location evidence="1">Cytoplasm</location>
    </subcellularLocation>
</comment>
<proteinExistence type="inferred from homology"/>
<dbReference type="InterPro" id="IPR009068">
    <property type="entry name" value="uS15_NS1_RNA-bd_sf"/>
</dbReference>